<accession>A0A7L4GCK8</accession>
<dbReference type="PANTHER" id="PTHR24253:SF170">
    <property type="entry name" value="PEPTIDASE S1 DOMAIN-CONTAINING PROTEIN"/>
    <property type="match status" value="1"/>
</dbReference>
<evidence type="ECO:0000259" key="2">
    <source>
        <dbReference type="Pfam" id="PF00089"/>
    </source>
</evidence>
<dbReference type="EMBL" id="VWYH01026504">
    <property type="protein sequence ID" value="NXW95851.1"/>
    <property type="molecule type" value="Genomic_DNA"/>
</dbReference>
<keyword evidence="1" id="KW-1015">Disulfide bond</keyword>
<dbReference type="InterPro" id="IPR043504">
    <property type="entry name" value="Peptidase_S1_PA_chymotrypsin"/>
</dbReference>
<dbReference type="SUPFAM" id="SSF50494">
    <property type="entry name" value="Trypsin-like serine proteases"/>
    <property type="match status" value="1"/>
</dbReference>
<dbReference type="InterPro" id="IPR001254">
    <property type="entry name" value="Trypsin_dom"/>
</dbReference>
<organism evidence="3 4">
    <name type="scientific">Pampusana beccarii</name>
    <name type="common">Western bronze ground-dove</name>
    <dbReference type="NCBI Taxonomy" id="2953425"/>
    <lineage>
        <taxon>Eukaryota</taxon>
        <taxon>Metazoa</taxon>
        <taxon>Chordata</taxon>
        <taxon>Craniata</taxon>
        <taxon>Vertebrata</taxon>
        <taxon>Euteleostomi</taxon>
        <taxon>Archelosauria</taxon>
        <taxon>Archosauria</taxon>
        <taxon>Dinosauria</taxon>
        <taxon>Saurischia</taxon>
        <taxon>Theropoda</taxon>
        <taxon>Coelurosauria</taxon>
        <taxon>Aves</taxon>
        <taxon>Neognathae</taxon>
        <taxon>Neoaves</taxon>
        <taxon>Columbimorphae</taxon>
        <taxon>Columbiformes</taxon>
        <taxon>Columbidae</taxon>
        <taxon>Pampusana</taxon>
    </lineage>
</organism>
<gene>
    <name evidence="3" type="primary">Prss36</name>
    <name evidence="3" type="ORF">ALOBEC_R15664</name>
</gene>
<dbReference type="AlphaFoldDB" id="A0A7L4GCK8"/>
<feature type="non-terminal residue" evidence="3">
    <location>
        <position position="1"/>
    </location>
</feature>
<dbReference type="Proteomes" id="UP000541332">
    <property type="component" value="Unassembled WGS sequence"/>
</dbReference>
<sequence length="85" mass="8700">ALAAILVHPGFRGVAGGHDLALLRLAEPLWVGPGTGVAPVCLPRPRHALPFGATCWVTGWGHVAENGEGHPDAWVLGGGRGPTRA</sequence>
<dbReference type="InterPro" id="IPR009003">
    <property type="entry name" value="Peptidase_S1_PA"/>
</dbReference>
<evidence type="ECO:0000256" key="1">
    <source>
        <dbReference type="ARBA" id="ARBA00023157"/>
    </source>
</evidence>
<dbReference type="GO" id="GO:0006508">
    <property type="term" value="P:proteolysis"/>
    <property type="evidence" value="ECO:0007669"/>
    <property type="project" value="InterPro"/>
</dbReference>
<evidence type="ECO:0000313" key="4">
    <source>
        <dbReference type="Proteomes" id="UP000541332"/>
    </source>
</evidence>
<dbReference type="OrthoDB" id="9006044at2759"/>
<evidence type="ECO:0000313" key="3">
    <source>
        <dbReference type="EMBL" id="NXW95851.1"/>
    </source>
</evidence>
<name>A0A7L4GCK8_9COLU</name>
<feature type="non-terminal residue" evidence="3">
    <location>
        <position position="85"/>
    </location>
</feature>
<feature type="domain" description="Peptidase S1" evidence="2">
    <location>
        <begin position="3"/>
        <end position="67"/>
    </location>
</feature>
<protein>
    <submittedName>
        <fullName evidence="3">POLS2 protein</fullName>
    </submittedName>
</protein>
<reference evidence="3 4" key="1">
    <citation type="submission" date="2020-02" db="EMBL/GenBank/DDBJ databases">
        <title>Bird 10,000 Genomes (B10K) Project - Family phase.</title>
        <authorList>
            <person name="Zhang G."/>
        </authorList>
    </citation>
    <scope>NUCLEOTIDE SEQUENCE [LARGE SCALE GENOMIC DNA]</scope>
    <source>
        <strain evidence="3">B10K-DU-006-06</strain>
    </source>
</reference>
<dbReference type="GO" id="GO:0004252">
    <property type="term" value="F:serine-type endopeptidase activity"/>
    <property type="evidence" value="ECO:0007669"/>
    <property type="project" value="InterPro"/>
</dbReference>
<dbReference type="PANTHER" id="PTHR24253">
    <property type="entry name" value="TRANSMEMBRANE PROTEASE SERINE"/>
    <property type="match status" value="1"/>
</dbReference>
<dbReference type="Pfam" id="PF00089">
    <property type="entry name" value="Trypsin"/>
    <property type="match status" value="1"/>
</dbReference>
<proteinExistence type="predicted"/>
<keyword evidence="4" id="KW-1185">Reference proteome</keyword>
<dbReference type="Gene3D" id="2.40.10.10">
    <property type="entry name" value="Trypsin-like serine proteases"/>
    <property type="match status" value="1"/>
</dbReference>
<comment type="caution">
    <text evidence="3">The sequence shown here is derived from an EMBL/GenBank/DDBJ whole genome shotgun (WGS) entry which is preliminary data.</text>
</comment>